<evidence type="ECO:0008006" key="5">
    <source>
        <dbReference type="Google" id="ProtNLM"/>
    </source>
</evidence>
<accession>A0ABT3DN22</accession>
<feature type="compositionally biased region" description="Basic and acidic residues" evidence="1">
    <location>
        <begin position="110"/>
        <end position="126"/>
    </location>
</feature>
<organism evidence="3 4">
    <name type="scientific">Metabacillus halosaccharovorans</name>
    <dbReference type="NCBI Taxonomy" id="930124"/>
    <lineage>
        <taxon>Bacteria</taxon>
        <taxon>Bacillati</taxon>
        <taxon>Bacillota</taxon>
        <taxon>Bacilli</taxon>
        <taxon>Bacillales</taxon>
        <taxon>Bacillaceae</taxon>
        <taxon>Metabacillus</taxon>
    </lineage>
</organism>
<reference evidence="3 4" key="1">
    <citation type="submission" date="2022-10" db="EMBL/GenBank/DDBJ databases">
        <title>Draft genome assembly of moderately radiation resistant bacterium Metabacillus halosaccharovorans.</title>
        <authorList>
            <person name="Pal S."/>
            <person name="Gopinathan A."/>
        </authorList>
    </citation>
    <scope>NUCLEOTIDE SEQUENCE [LARGE SCALE GENOMIC DNA]</scope>
    <source>
        <strain evidence="3 4">VITHBRA001</strain>
    </source>
</reference>
<feature type="region of interest" description="Disordered" evidence="1">
    <location>
        <begin position="81"/>
        <end position="128"/>
    </location>
</feature>
<keyword evidence="2" id="KW-1133">Transmembrane helix</keyword>
<gene>
    <name evidence="3" type="ORF">OIH86_21905</name>
</gene>
<dbReference type="Proteomes" id="UP001526147">
    <property type="component" value="Unassembled WGS sequence"/>
</dbReference>
<proteinExistence type="predicted"/>
<evidence type="ECO:0000256" key="2">
    <source>
        <dbReference type="SAM" id="Phobius"/>
    </source>
</evidence>
<evidence type="ECO:0000313" key="4">
    <source>
        <dbReference type="Proteomes" id="UP001526147"/>
    </source>
</evidence>
<protein>
    <recommendedName>
        <fullName evidence="5">GerMN domain-containing protein</fullName>
    </recommendedName>
</protein>
<comment type="caution">
    <text evidence="3">The sequence shown here is derived from an EMBL/GenBank/DDBJ whole genome shotgun (WGS) entry which is preliminary data.</text>
</comment>
<keyword evidence="2" id="KW-0812">Transmembrane</keyword>
<name>A0ABT3DN22_9BACI</name>
<dbReference type="EMBL" id="JAOYEY010000050">
    <property type="protein sequence ID" value="MCV9888309.1"/>
    <property type="molecule type" value="Genomic_DNA"/>
</dbReference>
<feature type="compositionally biased region" description="Polar residues" evidence="1">
    <location>
        <begin position="81"/>
        <end position="101"/>
    </location>
</feature>
<dbReference type="RefSeq" id="WP_264144432.1">
    <property type="nucleotide sequence ID" value="NZ_JAOYEY010000050.1"/>
</dbReference>
<keyword evidence="4" id="KW-1185">Reference proteome</keyword>
<evidence type="ECO:0000313" key="3">
    <source>
        <dbReference type="EMBL" id="MCV9888309.1"/>
    </source>
</evidence>
<evidence type="ECO:0000256" key="1">
    <source>
        <dbReference type="SAM" id="MobiDB-lite"/>
    </source>
</evidence>
<sequence>MKKREWNEEQLQQLLQQLPSVRDKQSKKELYQNIYYKNQNKKKRQIWVAPTVATIAVLFILALTSPLLYQSITSTNEENAMDMASTSSSGSTKAENKSGQEIQMAESSLAEDRDNENVENSRKEIEQETFVTDADNSENIITVGLTDESLQNIIPVSFKEEAGKEELDQIETFNPDKFAEKLGPLRIALTNTDLEEENNDEIIINYKSDNGSITGSGSEVAYKESIIETFRWLGYKKANLFTNGVEGIEFSNYGQEEELEITETRNKAYLVYQYDESKAKLLVPSPESLPTIEEAIDIMKKGIDEQELKPSIQEHIGEIIIKEDGERLEIDFTQNANVENNEESIIMLESILLTAKDFGYETVQFKGTKEKEIGLMDVSRPLEVPFSPNPIDEND</sequence>
<feature type="transmembrane region" description="Helical" evidence="2">
    <location>
        <begin position="46"/>
        <end position="69"/>
    </location>
</feature>
<keyword evidence="2" id="KW-0472">Membrane</keyword>